<proteinExistence type="predicted"/>
<organism evidence="1">
    <name type="scientific">Anguilla anguilla</name>
    <name type="common">European freshwater eel</name>
    <name type="synonym">Muraena anguilla</name>
    <dbReference type="NCBI Taxonomy" id="7936"/>
    <lineage>
        <taxon>Eukaryota</taxon>
        <taxon>Metazoa</taxon>
        <taxon>Chordata</taxon>
        <taxon>Craniata</taxon>
        <taxon>Vertebrata</taxon>
        <taxon>Euteleostomi</taxon>
        <taxon>Actinopterygii</taxon>
        <taxon>Neopterygii</taxon>
        <taxon>Teleostei</taxon>
        <taxon>Anguilliformes</taxon>
        <taxon>Anguillidae</taxon>
        <taxon>Anguilla</taxon>
    </lineage>
</organism>
<protein>
    <submittedName>
        <fullName evidence="1">Uncharacterized protein</fullName>
    </submittedName>
</protein>
<dbReference type="AlphaFoldDB" id="A0A0E9U8Z3"/>
<sequence>MDLVCSGGLCRNESPSVTFQAQLLLGF</sequence>
<reference evidence="1" key="1">
    <citation type="submission" date="2014-11" db="EMBL/GenBank/DDBJ databases">
        <authorList>
            <person name="Amaro Gonzalez C."/>
        </authorList>
    </citation>
    <scope>NUCLEOTIDE SEQUENCE</scope>
</reference>
<dbReference type="EMBL" id="GBXM01046218">
    <property type="protein sequence ID" value="JAH62359.1"/>
    <property type="molecule type" value="Transcribed_RNA"/>
</dbReference>
<accession>A0A0E9U8Z3</accession>
<reference evidence="1" key="2">
    <citation type="journal article" date="2015" name="Fish Shellfish Immunol.">
        <title>Early steps in the European eel (Anguilla anguilla)-Vibrio vulnificus interaction in the gills: Role of the RtxA13 toxin.</title>
        <authorList>
            <person name="Callol A."/>
            <person name="Pajuelo D."/>
            <person name="Ebbesson L."/>
            <person name="Teles M."/>
            <person name="MacKenzie S."/>
            <person name="Amaro C."/>
        </authorList>
    </citation>
    <scope>NUCLEOTIDE SEQUENCE</scope>
</reference>
<name>A0A0E9U8Z3_ANGAN</name>
<evidence type="ECO:0000313" key="1">
    <source>
        <dbReference type="EMBL" id="JAH62359.1"/>
    </source>
</evidence>